<evidence type="ECO:0000313" key="1">
    <source>
        <dbReference type="EMBL" id="KAJ3481572.1"/>
    </source>
</evidence>
<protein>
    <submittedName>
        <fullName evidence="1">Uncharacterized protein</fullName>
    </submittedName>
</protein>
<comment type="caution">
    <text evidence="1">The sequence shown here is derived from an EMBL/GenBank/DDBJ whole genome shotgun (WGS) entry which is preliminary data.</text>
</comment>
<name>A0ACC1QLC3_9HYPO</name>
<sequence>MFFLGVYNDYTMSFSLSVLAAAIGVAQFTHHIVALQWIFAFTIMGILFLATLGVAVPVWTGRDIRWRKRTEITDAERAPLLNEMNCTLVWLRGCEPRIASRLTDKLAPSYQGHFSTLDESASVYKSTRTSVKMKPLRAFPLPLNVGTDICQISRVYGILKTPRASRFVNRILAQEERPRFAALGTSLPLMTKPESLSRREGDHSHEAVAARDPEGWKAAAFMAGRFAAKEAAIKAHTHRQLTFHDVVIERRAVAARTETLGSGPPVARIRAAAEAEDDESAMISISHDGDYATAVCLAHDPSVGGGPR</sequence>
<keyword evidence="2" id="KW-1185">Reference proteome</keyword>
<accession>A0ACC1QLC3</accession>
<organism evidence="1 2">
    <name type="scientific">Lecanicillium saksenae</name>
    <dbReference type="NCBI Taxonomy" id="468837"/>
    <lineage>
        <taxon>Eukaryota</taxon>
        <taxon>Fungi</taxon>
        <taxon>Dikarya</taxon>
        <taxon>Ascomycota</taxon>
        <taxon>Pezizomycotina</taxon>
        <taxon>Sordariomycetes</taxon>
        <taxon>Hypocreomycetidae</taxon>
        <taxon>Hypocreales</taxon>
        <taxon>Cordycipitaceae</taxon>
        <taxon>Lecanicillium</taxon>
    </lineage>
</organism>
<reference evidence="1" key="1">
    <citation type="submission" date="2022-07" db="EMBL/GenBank/DDBJ databases">
        <title>Genome Sequence of Lecanicillium saksenae.</title>
        <authorList>
            <person name="Buettner E."/>
        </authorList>
    </citation>
    <scope>NUCLEOTIDE SEQUENCE</scope>
    <source>
        <strain evidence="1">VT-O1</strain>
    </source>
</reference>
<evidence type="ECO:0000313" key="2">
    <source>
        <dbReference type="Proteomes" id="UP001148737"/>
    </source>
</evidence>
<proteinExistence type="predicted"/>
<gene>
    <name evidence="1" type="ORF">NLG97_g7790</name>
</gene>
<dbReference type="Proteomes" id="UP001148737">
    <property type="component" value="Unassembled WGS sequence"/>
</dbReference>
<dbReference type="EMBL" id="JANAKD010001248">
    <property type="protein sequence ID" value="KAJ3481572.1"/>
    <property type="molecule type" value="Genomic_DNA"/>
</dbReference>